<name>A0ABR1DZ53_NECAM</name>
<proteinExistence type="predicted"/>
<sequence length="266" mass="30443">MVLGLGFTRSQACISTRRSTRLSKYSTAKLTTSTKKWICYWKEKNRSRVVSSARSKITRITTRLDNAADIRIPSHVRYKRPTCNYATDAFNLVTWKTVESRAHSALLLIMCFYARTNHLRLPPTSGAKFEISSPPRRRGALVDSTTAILPPSLLRWRPSPSILLAVASCCRHNYYIQSPSSCRCCQYSVACHLRSTLVSIRQFLRQFDSLAVFMCLTRFAVANDRWTDGHSRKDAERVEEHINRGWDYDQQQHTVTVSSERSSTVL</sequence>
<evidence type="ECO:0000313" key="1">
    <source>
        <dbReference type="EMBL" id="KAK6755679.1"/>
    </source>
</evidence>
<accession>A0ABR1DZ53</accession>
<organism evidence="1 2">
    <name type="scientific">Necator americanus</name>
    <name type="common">Human hookworm</name>
    <dbReference type="NCBI Taxonomy" id="51031"/>
    <lineage>
        <taxon>Eukaryota</taxon>
        <taxon>Metazoa</taxon>
        <taxon>Ecdysozoa</taxon>
        <taxon>Nematoda</taxon>
        <taxon>Chromadorea</taxon>
        <taxon>Rhabditida</taxon>
        <taxon>Rhabditina</taxon>
        <taxon>Rhabditomorpha</taxon>
        <taxon>Strongyloidea</taxon>
        <taxon>Ancylostomatidae</taxon>
        <taxon>Bunostominae</taxon>
        <taxon>Necator</taxon>
    </lineage>
</organism>
<reference evidence="1 2" key="1">
    <citation type="submission" date="2023-08" db="EMBL/GenBank/DDBJ databases">
        <title>A Necator americanus chromosomal reference genome.</title>
        <authorList>
            <person name="Ilik V."/>
            <person name="Petrzelkova K.J."/>
            <person name="Pardy F."/>
            <person name="Fuh T."/>
            <person name="Niatou-Singa F.S."/>
            <person name="Gouil Q."/>
            <person name="Baker L."/>
            <person name="Ritchie M.E."/>
            <person name="Jex A.R."/>
            <person name="Gazzola D."/>
            <person name="Li H."/>
            <person name="Toshio Fujiwara R."/>
            <person name="Zhan B."/>
            <person name="Aroian R.V."/>
            <person name="Pafco B."/>
            <person name="Schwarz E.M."/>
        </authorList>
    </citation>
    <scope>NUCLEOTIDE SEQUENCE [LARGE SCALE GENOMIC DNA]</scope>
    <source>
        <strain evidence="1 2">Aroian</strain>
        <tissue evidence="1">Whole animal</tissue>
    </source>
</reference>
<keyword evidence="2" id="KW-1185">Reference proteome</keyword>
<evidence type="ECO:0000313" key="2">
    <source>
        <dbReference type="Proteomes" id="UP001303046"/>
    </source>
</evidence>
<comment type="caution">
    <text evidence="1">The sequence shown here is derived from an EMBL/GenBank/DDBJ whole genome shotgun (WGS) entry which is preliminary data.</text>
</comment>
<dbReference type="EMBL" id="JAVFWL010000005">
    <property type="protein sequence ID" value="KAK6755679.1"/>
    <property type="molecule type" value="Genomic_DNA"/>
</dbReference>
<protein>
    <submittedName>
        <fullName evidence="1">Uncharacterized protein</fullName>
    </submittedName>
</protein>
<dbReference type="Proteomes" id="UP001303046">
    <property type="component" value="Unassembled WGS sequence"/>
</dbReference>
<gene>
    <name evidence="1" type="primary">Necator_chrV.g18995</name>
    <name evidence="1" type="ORF">RB195_014204</name>
</gene>